<comment type="caution">
    <text evidence="2">The sequence shown here is derived from an EMBL/GenBank/DDBJ whole genome shotgun (WGS) entry which is preliminary data.</text>
</comment>
<dbReference type="CDD" id="cd05403">
    <property type="entry name" value="NT_KNTase_like"/>
    <property type="match status" value="1"/>
</dbReference>
<feature type="domain" description="Polymerase nucleotidyl transferase" evidence="1">
    <location>
        <begin position="10"/>
        <end position="61"/>
    </location>
</feature>
<evidence type="ECO:0000259" key="1">
    <source>
        <dbReference type="Pfam" id="PF01909"/>
    </source>
</evidence>
<reference evidence="2 3" key="1">
    <citation type="submission" date="2021-06" db="EMBL/GenBank/DDBJ databases">
        <title>Rheinheimera indica sp. nov., isolated from deep-sea sediment.</title>
        <authorList>
            <person name="Wang Z."/>
            <person name="Zhang X.-Y."/>
        </authorList>
    </citation>
    <scope>NUCLEOTIDE SEQUENCE [LARGE SCALE GENOMIC DNA]</scope>
    <source>
        <strain evidence="2 3">SM2107</strain>
    </source>
</reference>
<dbReference type="InterPro" id="IPR002934">
    <property type="entry name" value="Polymerase_NTP_transf_dom"/>
</dbReference>
<protein>
    <submittedName>
        <fullName evidence="2">Nucleotidyltransferase domain-containing protein</fullName>
    </submittedName>
</protein>
<gene>
    <name evidence="2" type="ORF">KQY15_15940</name>
</gene>
<organism evidence="2 3">
    <name type="scientific">Arsukibacterium indicum</name>
    <dbReference type="NCBI Taxonomy" id="2848612"/>
    <lineage>
        <taxon>Bacteria</taxon>
        <taxon>Pseudomonadati</taxon>
        <taxon>Pseudomonadota</taxon>
        <taxon>Gammaproteobacteria</taxon>
        <taxon>Chromatiales</taxon>
        <taxon>Chromatiaceae</taxon>
        <taxon>Arsukibacterium</taxon>
    </lineage>
</organism>
<sequence length="98" mass="10490">MRLSQQQADTIAAITKEIFGPESSVKLFGSRTDDNRRGGDIDLLVELPHPVTDAVIASATLEARLMRALGMQKIDVIVSAPNLAVTPVHDIAARGITL</sequence>
<accession>A0ABS6MQG2</accession>
<dbReference type="EMBL" id="JAHRID010000008">
    <property type="protein sequence ID" value="MBV2130586.1"/>
    <property type="molecule type" value="Genomic_DNA"/>
</dbReference>
<proteinExistence type="predicted"/>
<evidence type="ECO:0000313" key="3">
    <source>
        <dbReference type="Proteomes" id="UP000704611"/>
    </source>
</evidence>
<keyword evidence="3" id="KW-1185">Reference proteome</keyword>
<dbReference type="Proteomes" id="UP000704611">
    <property type="component" value="Unassembled WGS sequence"/>
</dbReference>
<dbReference type="RefSeq" id="WP_217670909.1">
    <property type="nucleotide sequence ID" value="NZ_JAHRID010000008.1"/>
</dbReference>
<evidence type="ECO:0000313" key="2">
    <source>
        <dbReference type="EMBL" id="MBV2130586.1"/>
    </source>
</evidence>
<name>A0ABS6MQG2_9GAMM</name>
<dbReference type="Pfam" id="PF01909">
    <property type="entry name" value="NTP_transf_2"/>
    <property type="match status" value="1"/>
</dbReference>